<dbReference type="AlphaFoldDB" id="A0A0B5QTM1"/>
<comment type="similarity">
    <text evidence="1">Belongs to the nitroreductase family.</text>
</comment>
<dbReference type="GO" id="GO:0051536">
    <property type="term" value="F:iron-sulfur cluster binding"/>
    <property type="evidence" value="ECO:0007669"/>
    <property type="project" value="UniProtKB-KW"/>
</dbReference>
<dbReference type="Pfam" id="PF00881">
    <property type="entry name" value="Nitroreductase"/>
    <property type="match status" value="1"/>
</dbReference>
<dbReference type="SUPFAM" id="SSF55469">
    <property type="entry name" value="FMN-dependent nitroreductase-like"/>
    <property type="match status" value="1"/>
</dbReference>
<keyword evidence="5" id="KW-0411">Iron-sulfur</keyword>
<organism evidence="7 8">
    <name type="scientific">Clostridium beijerinckii</name>
    <name type="common">Clostridium MP</name>
    <dbReference type="NCBI Taxonomy" id="1520"/>
    <lineage>
        <taxon>Bacteria</taxon>
        <taxon>Bacillati</taxon>
        <taxon>Bacillota</taxon>
        <taxon>Clostridia</taxon>
        <taxon>Eubacteriales</taxon>
        <taxon>Clostridiaceae</taxon>
        <taxon>Clostridium</taxon>
    </lineage>
</organism>
<gene>
    <name evidence="7" type="ORF">LF65_03632</name>
</gene>
<dbReference type="Proteomes" id="UP000031866">
    <property type="component" value="Chromosome"/>
</dbReference>
<dbReference type="Pfam" id="PF13237">
    <property type="entry name" value="Fer4_10"/>
    <property type="match status" value="1"/>
</dbReference>
<dbReference type="PROSITE" id="PS51379">
    <property type="entry name" value="4FE4S_FER_2"/>
    <property type="match status" value="2"/>
</dbReference>
<feature type="domain" description="4Fe-4S ferredoxin-type" evidence="6">
    <location>
        <begin position="34"/>
        <end position="63"/>
    </location>
</feature>
<evidence type="ECO:0000313" key="7">
    <source>
        <dbReference type="EMBL" id="AJH00189.1"/>
    </source>
</evidence>
<dbReference type="InterPro" id="IPR029479">
    <property type="entry name" value="Nitroreductase"/>
</dbReference>
<evidence type="ECO:0000313" key="8">
    <source>
        <dbReference type="Proteomes" id="UP000031866"/>
    </source>
</evidence>
<dbReference type="InterPro" id="IPR017900">
    <property type="entry name" value="4Fe4S_Fe_S_CS"/>
</dbReference>
<keyword evidence="2" id="KW-0479">Metal-binding</keyword>
<dbReference type="KEGG" id="cbei:LF65_03632"/>
<evidence type="ECO:0000256" key="3">
    <source>
        <dbReference type="ARBA" id="ARBA00023002"/>
    </source>
</evidence>
<dbReference type="Gene3D" id="3.40.109.10">
    <property type="entry name" value="NADH Oxidase"/>
    <property type="match status" value="1"/>
</dbReference>
<reference evidence="8" key="1">
    <citation type="submission" date="2014-12" db="EMBL/GenBank/DDBJ databases">
        <title>Genome sequence of Clostridium beijerinckii strain 59B.</title>
        <authorList>
            <person name="Little G.T."/>
            <person name="Minton N.P."/>
        </authorList>
    </citation>
    <scope>NUCLEOTIDE SEQUENCE [LARGE SCALE GENOMIC DNA]</scope>
    <source>
        <strain evidence="8">59B</strain>
    </source>
</reference>
<dbReference type="InterPro" id="IPR017896">
    <property type="entry name" value="4Fe4S_Fe-S-bd"/>
</dbReference>
<feature type="domain" description="4Fe-4S ferredoxin-type" evidence="6">
    <location>
        <begin position="2"/>
        <end position="31"/>
    </location>
</feature>
<dbReference type="GO" id="GO:0016491">
    <property type="term" value="F:oxidoreductase activity"/>
    <property type="evidence" value="ECO:0007669"/>
    <property type="project" value="UniProtKB-KW"/>
</dbReference>
<dbReference type="PANTHER" id="PTHR43673:SF10">
    <property type="entry name" value="NADH DEHYDROGENASE_NAD(P)H NITROREDUCTASE XCC3605-RELATED"/>
    <property type="match status" value="1"/>
</dbReference>
<protein>
    <submittedName>
        <fullName evidence="7">Ferredoxin</fullName>
    </submittedName>
</protein>
<keyword evidence="3" id="KW-0560">Oxidoreductase</keyword>
<dbReference type="OrthoDB" id="9804603at2"/>
<dbReference type="SUPFAM" id="SSF54862">
    <property type="entry name" value="4Fe-4S ferredoxins"/>
    <property type="match status" value="1"/>
</dbReference>
<proteinExistence type="inferred from homology"/>
<evidence type="ECO:0000256" key="5">
    <source>
        <dbReference type="ARBA" id="ARBA00023014"/>
    </source>
</evidence>
<dbReference type="EMBL" id="CP010086">
    <property type="protein sequence ID" value="AJH00189.1"/>
    <property type="molecule type" value="Genomic_DNA"/>
</dbReference>
<evidence type="ECO:0000256" key="2">
    <source>
        <dbReference type="ARBA" id="ARBA00022723"/>
    </source>
</evidence>
<dbReference type="STRING" id="1520.LF65_03632"/>
<dbReference type="RefSeq" id="WP_041897823.1">
    <property type="nucleotide sequence ID" value="NZ_CP010086.2"/>
</dbReference>
<dbReference type="PROSITE" id="PS00198">
    <property type="entry name" value="4FE4S_FER_1"/>
    <property type="match status" value="2"/>
</dbReference>
<dbReference type="CDD" id="cd02143">
    <property type="entry name" value="nitroreductase_FeS-like"/>
    <property type="match status" value="1"/>
</dbReference>
<accession>A0A0B5QTM1</accession>
<dbReference type="GO" id="GO:0046872">
    <property type="term" value="F:metal ion binding"/>
    <property type="evidence" value="ECO:0007669"/>
    <property type="project" value="UniProtKB-KW"/>
</dbReference>
<evidence type="ECO:0000256" key="4">
    <source>
        <dbReference type="ARBA" id="ARBA00023004"/>
    </source>
</evidence>
<sequence>MSLITVNEEKCIKCGLCVEECPTLVLKLESTGPKEIEANVNGCLECGHCVAICPKQAIDHKKSPLAMQSEIGEVKKLNAEEAKNFIRSRRSIRSYKNTPVEREKLMKLVDVAHLAPTASNSQGISYLIIDDKKAIQLAVDECINWFENDPTWSKMLSGMIKGYRETKVDTILRDAPSIILTLADDDFYNGRENSIISLSYLELYAPSLDLGSCWAGVFEICARSENSPINKIFNIPEKKKITGVVMVGYPKYSFKRFTERQPLSASFYEN</sequence>
<evidence type="ECO:0000259" key="6">
    <source>
        <dbReference type="PROSITE" id="PS51379"/>
    </source>
</evidence>
<evidence type="ECO:0000256" key="1">
    <source>
        <dbReference type="ARBA" id="ARBA00007118"/>
    </source>
</evidence>
<dbReference type="Gene3D" id="3.30.70.20">
    <property type="match status" value="1"/>
</dbReference>
<name>A0A0B5QTM1_CLOBE</name>
<dbReference type="PANTHER" id="PTHR43673">
    <property type="entry name" value="NAD(P)H NITROREDUCTASE YDGI-RELATED"/>
    <property type="match status" value="1"/>
</dbReference>
<dbReference type="InterPro" id="IPR000415">
    <property type="entry name" value="Nitroreductase-like"/>
</dbReference>
<keyword evidence="4" id="KW-0408">Iron</keyword>